<keyword evidence="1" id="KW-0732">Signal</keyword>
<evidence type="ECO:0000256" key="1">
    <source>
        <dbReference type="SAM" id="SignalP"/>
    </source>
</evidence>
<accession>A0A9P9EBR6</accession>
<evidence type="ECO:0000313" key="3">
    <source>
        <dbReference type="Proteomes" id="UP000717696"/>
    </source>
</evidence>
<reference evidence="2" key="1">
    <citation type="journal article" date="2021" name="Nat. Commun.">
        <title>Genetic determinants of endophytism in the Arabidopsis root mycobiome.</title>
        <authorList>
            <person name="Mesny F."/>
            <person name="Miyauchi S."/>
            <person name="Thiergart T."/>
            <person name="Pickel B."/>
            <person name="Atanasova L."/>
            <person name="Karlsson M."/>
            <person name="Huettel B."/>
            <person name="Barry K.W."/>
            <person name="Haridas S."/>
            <person name="Chen C."/>
            <person name="Bauer D."/>
            <person name="Andreopoulos W."/>
            <person name="Pangilinan J."/>
            <person name="LaButti K."/>
            <person name="Riley R."/>
            <person name="Lipzen A."/>
            <person name="Clum A."/>
            <person name="Drula E."/>
            <person name="Henrissat B."/>
            <person name="Kohler A."/>
            <person name="Grigoriev I.V."/>
            <person name="Martin F.M."/>
            <person name="Hacquard S."/>
        </authorList>
    </citation>
    <scope>NUCLEOTIDE SEQUENCE</scope>
    <source>
        <strain evidence="2">MPI-CAGE-AT-0021</strain>
    </source>
</reference>
<proteinExistence type="predicted"/>
<organism evidence="2 3">
    <name type="scientific">Dactylonectria estremocensis</name>
    <dbReference type="NCBI Taxonomy" id="1079267"/>
    <lineage>
        <taxon>Eukaryota</taxon>
        <taxon>Fungi</taxon>
        <taxon>Dikarya</taxon>
        <taxon>Ascomycota</taxon>
        <taxon>Pezizomycotina</taxon>
        <taxon>Sordariomycetes</taxon>
        <taxon>Hypocreomycetidae</taxon>
        <taxon>Hypocreales</taxon>
        <taxon>Nectriaceae</taxon>
        <taxon>Dactylonectria</taxon>
    </lineage>
</organism>
<evidence type="ECO:0000313" key="2">
    <source>
        <dbReference type="EMBL" id="KAH7134573.1"/>
    </source>
</evidence>
<dbReference type="AlphaFoldDB" id="A0A9P9EBR6"/>
<gene>
    <name evidence="2" type="ORF">B0J13DRAFT_560670</name>
</gene>
<dbReference type="Proteomes" id="UP000717696">
    <property type="component" value="Unassembled WGS sequence"/>
</dbReference>
<name>A0A9P9EBR6_9HYPO</name>
<protein>
    <submittedName>
        <fullName evidence="2">Uncharacterized protein</fullName>
    </submittedName>
</protein>
<dbReference type="OrthoDB" id="5025702at2759"/>
<comment type="caution">
    <text evidence="2">The sequence shown here is derived from an EMBL/GenBank/DDBJ whole genome shotgun (WGS) entry which is preliminary data.</text>
</comment>
<sequence>MLPLQLLVTAVVPLIMATPSTPPSDQEASTADIAPDGTRNIRMWTDDTHQNTMIKYLHVPNTYDLIDIKHADYIGMFYTFRNGDTWLTLDNKRLFLTSDMGEPDIERGSENTEEWPVMGPEELKEVLLNHPSYEELDAVWQEVQEARRAVDPLKSRTTSCQSSYFMTSHRQSNY</sequence>
<keyword evidence="3" id="KW-1185">Reference proteome</keyword>
<dbReference type="EMBL" id="JAGMUU010000017">
    <property type="protein sequence ID" value="KAH7134573.1"/>
    <property type="molecule type" value="Genomic_DNA"/>
</dbReference>
<feature type="chain" id="PRO_5040375901" evidence="1">
    <location>
        <begin position="18"/>
        <end position="174"/>
    </location>
</feature>
<feature type="signal peptide" evidence="1">
    <location>
        <begin position="1"/>
        <end position="17"/>
    </location>
</feature>